<dbReference type="Proteomes" id="UP000253498">
    <property type="component" value="Unassembled WGS sequence"/>
</dbReference>
<name>A0A1V8XB81_ENTHR</name>
<dbReference type="EMBL" id="LESJ01000005">
    <property type="protein sequence ID" value="RBT68586.1"/>
    <property type="molecule type" value="Genomic_DNA"/>
</dbReference>
<dbReference type="AlphaFoldDB" id="A0A1V8XB81"/>
<sequence length="248" mass="29267">MNFTRKDKQLIKEEILKVIEQQDSSDKDQDLQFLETEMAKLFIASPSESDVEERYPGKWLFDEFQPLDEQTGIGYFVSISSVGFIPGVLVKQNNEINIKAWPALFSTMGTEGVIEKIQSAYYKSSFIANSKLMNTFYNRLVLIARPGDIPQTFTYSQQKNLYEETLYSRDLSTFSAVEQVRLHELLHTKPVSLNFFQALDNQRKWLSLNYWEIFATRKRWMEERKIADQQIQFVQLKRDRLYYGIYSR</sequence>
<reference evidence="1 3" key="1">
    <citation type="submission" date="2015-06" db="EMBL/GenBank/DDBJ databases">
        <title>The Genome Sequence of Enterococcus hirae 88EA1.</title>
        <authorList>
            <consortium name="The Broad Institute Genomics Platform"/>
            <consortium name="The Broad Institute Genome Sequencing Center for Infectious Disease"/>
            <person name="Earl A.M."/>
            <person name="Van Tyne D."/>
            <person name="Lebreton F."/>
            <person name="Saavedra J.T."/>
            <person name="Gilmore M.S."/>
            <person name="Manson McGuire A."/>
            <person name="Clock S."/>
            <person name="Crupain M."/>
            <person name="Rangan U."/>
            <person name="Young S."/>
            <person name="Abouelleil A."/>
            <person name="Cao P."/>
            <person name="Chapman S.B."/>
            <person name="Griggs A."/>
            <person name="Priest M."/>
            <person name="Shea T."/>
            <person name="Wortman J."/>
            <person name="Nusbaum C."/>
            <person name="Birren B."/>
        </authorList>
    </citation>
    <scope>NUCLEOTIDE SEQUENCE [LARGE SCALE GENOMIC DNA]</scope>
    <source>
        <strain evidence="1 3">88EA1</strain>
    </source>
</reference>
<evidence type="ECO:0000313" key="2">
    <source>
        <dbReference type="EMBL" id="VTQ68273.1"/>
    </source>
</evidence>
<dbReference type="RefSeq" id="WP_010720849.1">
    <property type="nucleotide sequence ID" value="NZ_AP027299.1"/>
</dbReference>
<protein>
    <submittedName>
        <fullName evidence="2">Uncharacterized protein</fullName>
    </submittedName>
</protein>
<accession>A0A1V8XB81</accession>
<dbReference type="Proteomes" id="UP000352698">
    <property type="component" value="Unassembled WGS sequence"/>
</dbReference>
<comment type="caution">
    <text evidence="2">The sequence shown here is derived from an EMBL/GenBank/DDBJ whole genome shotgun (WGS) entry which is preliminary data.</text>
</comment>
<proteinExistence type="predicted"/>
<gene>
    <name evidence="1" type="ORF">EB03_01720</name>
    <name evidence="2" type="ORF">NCTC12204_02313</name>
</gene>
<evidence type="ECO:0000313" key="1">
    <source>
        <dbReference type="EMBL" id="RBT68586.1"/>
    </source>
</evidence>
<evidence type="ECO:0000313" key="3">
    <source>
        <dbReference type="Proteomes" id="UP000253498"/>
    </source>
</evidence>
<organism evidence="2 4">
    <name type="scientific">Enterococcus hirae</name>
    <dbReference type="NCBI Taxonomy" id="1354"/>
    <lineage>
        <taxon>Bacteria</taxon>
        <taxon>Bacillati</taxon>
        <taxon>Bacillota</taxon>
        <taxon>Bacilli</taxon>
        <taxon>Lactobacillales</taxon>
        <taxon>Enterococcaceae</taxon>
        <taxon>Enterococcus</taxon>
    </lineage>
</organism>
<dbReference type="STRING" id="1354.A6P53_10810"/>
<reference evidence="2 4" key="2">
    <citation type="submission" date="2019-05" db="EMBL/GenBank/DDBJ databases">
        <authorList>
            <consortium name="Pathogen Informatics"/>
        </authorList>
    </citation>
    <scope>NUCLEOTIDE SEQUENCE [LARGE SCALE GENOMIC DNA]</scope>
    <source>
        <strain evidence="2 4">NCTC12204</strain>
    </source>
</reference>
<evidence type="ECO:0000313" key="4">
    <source>
        <dbReference type="Proteomes" id="UP000352698"/>
    </source>
</evidence>
<dbReference type="EMBL" id="CABEEP010000001">
    <property type="protein sequence ID" value="VTQ68273.1"/>
    <property type="molecule type" value="Genomic_DNA"/>
</dbReference>